<dbReference type="InterPro" id="IPR007010">
    <property type="entry name" value="PolA_pol_RNA-bd_dom"/>
</dbReference>
<keyword evidence="9" id="KW-0547">Nucleotide-binding</keyword>
<accession>A0A9D4Z5L6</accession>
<dbReference type="PANTHER" id="PTHR10682">
    <property type="entry name" value="POLY A POLYMERASE"/>
    <property type="match status" value="1"/>
</dbReference>
<dbReference type="AlphaFoldDB" id="A0A9D4Z5L6"/>
<dbReference type="EC" id="2.7.7.19" evidence="5"/>
<gene>
    <name evidence="18" type="ORF">GOP47_0025046</name>
</gene>
<evidence type="ECO:0000259" key="17">
    <source>
        <dbReference type="Pfam" id="PF20750"/>
    </source>
</evidence>
<dbReference type="GO" id="GO:0005634">
    <property type="term" value="C:nucleus"/>
    <property type="evidence" value="ECO:0007669"/>
    <property type="project" value="UniProtKB-SubCell"/>
</dbReference>
<dbReference type="SUPFAM" id="SSF55003">
    <property type="entry name" value="PAP/Archaeal CCA-adding enzyme, C-terminal domain"/>
    <property type="match status" value="1"/>
</dbReference>
<evidence type="ECO:0000256" key="6">
    <source>
        <dbReference type="ARBA" id="ARBA00022664"/>
    </source>
</evidence>
<dbReference type="SUPFAM" id="SSF81301">
    <property type="entry name" value="Nucleotidyltransferase"/>
    <property type="match status" value="1"/>
</dbReference>
<evidence type="ECO:0000313" key="19">
    <source>
        <dbReference type="Proteomes" id="UP000886520"/>
    </source>
</evidence>
<feature type="compositionally biased region" description="Low complexity" evidence="14">
    <location>
        <begin position="500"/>
        <end position="515"/>
    </location>
</feature>
<comment type="subcellular location">
    <subcellularLocation>
        <location evidence="3">Nucleus</location>
    </subcellularLocation>
</comment>
<dbReference type="InterPro" id="IPR011068">
    <property type="entry name" value="NuclTrfase_I-like_C"/>
</dbReference>
<dbReference type="GO" id="GO:0003723">
    <property type="term" value="F:RNA binding"/>
    <property type="evidence" value="ECO:0007669"/>
    <property type="project" value="InterPro"/>
</dbReference>
<keyword evidence="8" id="KW-0479">Metal-binding</keyword>
<evidence type="ECO:0000256" key="4">
    <source>
        <dbReference type="ARBA" id="ARBA00010912"/>
    </source>
</evidence>
<evidence type="ECO:0000256" key="13">
    <source>
        <dbReference type="ARBA" id="ARBA00048830"/>
    </source>
</evidence>
<dbReference type="FunFam" id="3.30.70.590:FF:000002">
    <property type="entry name" value="Nuclear poly(A) polymerase 4"/>
    <property type="match status" value="1"/>
</dbReference>
<dbReference type="GO" id="GO:0005524">
    <property type="term" value="F:ATP binding"/>
    <property type="evidence" value="ECO:0007669"/>
    <property type="project" value="UniProtKB-KW"/>
</dbReference>
<dbReference type="GO" id="GO:0031123">
    <property type="term" value="P:RNA 3'-end processing"/>
    <property type="evidence" value="ECO:0007669"/>
    <property type="project" value="InterPro"/>
</dbReference>
<dbReference type="PANTHER" id="PTHR10682:SF10">
    <property type="entry name" value="POLYNUCLEOTIDE ADENYLYLTRANSFERASE"/>
    <property type="match status" value="1"/>
</dbReference>
<dbReference type="Pfam" id="PF04928">
    <property type="entry name" value="PAP_central"/>
    <property type="match status" value="1"/>
</dbReference>
<protein>
    <recommendedName>
        <fullName evidence="5">polynucleotide adenylyltransferase</fullName>
        <ecNumber evidence="5">2.7.7.19</ecNumber>
    </recommendedName>
</protein>
<reference evidence="18" key="1">
    <citation type="submission" date="2021-01" db="EMBL/GenBank/DDBJ databases">
        <title>Adiantum capillus-veneris genome.</title>
        <authorList>
            <person name="Fang Y."/>
            <person name="Liao Q."/>
        </authorList>
    </citation>
    <scope>NUCLEOTIDE SEQUENCE</scope>
    <source>
        <strain evidence="18">H3</strain>
        <tissue evidence="18">Leaf</tissue>
    </source>
</reference>
<dbReference type="EMBL" id="JABFUD020000024">
    <property type="protein sequence ID" value="KAI5060626.1"/>
    <property type="molecule type" value="Genomic_DNA"/>
</dbReference>
<comment type="caution">
    <text evidence="18">The sequence shown here is derived from an EMBL/GenBank/DDBJ whole genome shotgun (WGS) entry which is preliminary data.</text>
</comment>
<dbReference type="Gene3D" id="1.10.1410.10">
    <property type="match status" value="1"/>
</dbReference>
<evidence type="ECO:0000259" key="15">
    <source>
        <dbReference type="Pfam" id="PF04926"/>
    </source>
</evidence>
<keyword evidence="12" id="KW-0539">Nucleus</keyword>
<dbReference type="InterPro" id="IPR048840">
    <property type="entry name" value="PolA_pol_NTPase"/>
</dbReference>
<dbReference type="FunFam" id="3.30.460.10:FF:000002">
    <property type="entry name" value="Poly(A) polymerase alpha, putative"/>
    <property type="match status" value="1"/>
</dbReference>
<organism evidence="18 19">
    <name type="scientific">Adiantum capillus-veneris</name>
    <name type="common">Maidenhair fern</name>
    <dbReference type="NCBI Taxonomy" id="13818"/>
    <lineage>
        <taxon>Eukaryota</taxon>
        <taxon>Viridiplantae</taxon>
        <taxon>Streptophyta</taxon>
        <taxon>Embryophyta</taxon>
        <taxon>Tracheophyta</taxon>
        <taxon>Polypodiopsida</taxon>
        <taxon>Polypodiidae</taxon>
        <taxon>Polypodiales</taxon>
        <taxon>Pteridineae</taxon>
        <taxon>Pteridaceae</taxon>
        <taxon>Vittarioideae</taxon>
        <taxon>Adiantum</taxon>
    </lineage>
</organism>
<sequence length="676" mass="76398">MFHQQQHDLISSSGPTEAELASDGELTKFLANAAGSVEESPDESMLRAEVLGHLDQVVKEWVKHVTTSRGFSPLFVAQANAKIFTFGSYRLGVHYPGADIDALCVGPRHATREEDFFILLHDMLREMPQVTELHPVPEAHVPLLKFKFQGISVDLLYARLALWVIPEDLDLSHDSILCNVDEQSVRSLNGCRVTDRILRLVPNILAFRTTLRCIKLWARRRGVYSNVMGFLGGVNWALLVARICQLYPNAVPSMLLSRFFRVYTQWRWPCPVMLCEIEQGTPSLGLPVWDPQKNPRDRTHLMPIITPAYPCMNSSYNVSASTLQVIRDQFENANQICKAVEMRQAKWSALFDTFPFFEAYNNYLQIDTMAIDEDDLRTWKGWVESRLRQLTLRIERDTKLLLQCHPYPCEFVDKSKQVQRHTAFFMGLQRGRAGVPVQVEGQQQFNIQGAVAEFRHAVNSYCHRKPGMEVRVSHIRRKQIPPFVFPGGVRPSRPQKPLVSGLPELESLSNSPPSSHAQEGQAGGECDESRNSLPKRQKARLIDCTGLRPTHSSSIFPSRRQEDACTDYVNDFLCHDIKWSAGKASDKLSDPSKKRKWAADADRTKSGRCEEGNVRGDSFVPRTGTENEQYFTALRSGFANVCVMSGSNSKRVCVSIPILPPSRHDQTESGSVDELE</sequence>
<evidence type="ECO:0000256" key="12">
    <source>
        <dbReference type="ARBA" id="ARBA00023242"/>
    </source>
</evidence>
<feature type="region of interest" description="Disordered" evidence="14">
    <location>
        <begin position="483"/>
        <end position="534"/>
    </location>
</feature>
<dbReference type="InterPro" id="IPR007012">
    <property type="entry name" value="PolA_pol_cen_dom"/>
</dbReference>
<comment type="catalytic activity">
    <reaction evidence="13">
        <text>RNA(n) + ATP = RNA(n)-3'-adenine ribonucleotide + diphosphate</text>
        <dbReference type="Rhea" id="RHEA:11332"/>
        <dbReference type="Rhea" id="RHEA-COMP:14527"/>
        <dbReference type="Rhea" id="RHEA-COMP:17347"/>
        <dbReference type="ChEBI" id="CHEBI:30616"/>
        <dbReference type="ChEBI" id="CHEBI:33019"/>
        <dbReference type="ChEBI" id="CHEBI:140395"/>
        <dbReference type="ChEBI" id="CHEBI:173115"/>
        <dbReference type="EC" id="2.7.7.19"/>
    </reaction>
</comment>
<evidence type="ECO:0000256" key="9">
    <source>
        <dbReference type="ARBA" id="ARBA00022741"/>
    </source>
</evidence>
<comment type="cofactor">
    <cofactor evidence="1">
        <name>Mn(2+)</name>
        <dbReference type="ChEBI" id="CHEBI:29035"/>
    </cofactor>
</comment>
<evidence type="ECO:0000256" key="1">
    <source>
        <dbReference type="ARBA" id="ARBA00001936"/>
    </source>
</evidence>
<evidence type="ECO:0000256" key="5">
    <source>
        <dbReference type="ARBA" id="ARBA00012388"/>
    </source>
</evidence>
<evidence type="ECO:0000256" key="14">
    <source>
        <dbReference type="SAM" id="MobiDB-lite"/>
    </source>
</evidence>
<keyword evidence="6" id="KW-0507">mRNA processing</keyword>
<proteinExistence type="inferred from homology"/>
<keyword evidence="10" id="KW-0067">ATP-binding</keyword>
<dbReference type="FunFam" id="1.10.1410.10:FF:000001">
    <property type="entry name" value="Putative poly(A) polymerase gamma"/>
    <property type="match status" value="1"/>
</dbReference>
<evidence type="ECO:0000256" key="2">
    <source>
        <dbReference type="ARBA" id="ARBA00001946"/>
    </source>
</evidence>
<dbReference type="Gene3D" id="3.30.70.590">
    <property type="entry name" value="Poly(A) polymerase predicted RNA binding domain"/>
    <property type="match status" value="1"/>
</dbReference>
<dbReference type="GO" id="GO:1990817">
    <property type="term" value="F:poly(A) RNA polymerase activity"/>
    <property type="evidence" value="ECO:0007669"/>
    <property type="project" value="UniProtKB-EC"/>
</dbReference>
<evidence type="ECO:0000313" key="18">
    <source>
        <dbReference type="EMBL" id="KAI5060626.1"/>
    </source>
</evidence>
<dbReference type="InterPro" id="IPR043519">
    <property type="entry name" value="NT_sf"/>
</dbReference>
<dbReference type="GO" id="GO:0046872">
    <property type="term" value="F:metal ion binding"/>
    <property type="evidence" value="ECO:0007669"/>
    <property type="project" value="UniProtKB-KW"/>
</dbReference>
<evidence type="ECO:0000256" key="3">
    <source>
        <dbReference type="ARBA" id="ARBA00004123"/>
    </source>
</evidence>
<feature type="domain" description="Poly(A) polymerase RNA-binding" evidence="15">
    <location>
        <begin position="356"/>
        <end position="415"/>
    </location>
</feature>
<evidence type="ECO:0000256" key="7">
    <source>
        <dbReference type="ARBA" id="ARBA00022679"/>
    </source>
</evidence>
<comment type="similarity">
    <text evidence="4">Belongs to the poly(A) polymerase family.</text>
</comment>
<keyword evidence="11" id="KW-0460">Magnesium</keyword>
<name>A0A9D4Z5L6_ADICA</name>
<keyword evidence="19" id="KW-1185">Reference proteome</keyword>
<dbReference type="Proteomes" id="UP000886520">
    <property type="component" value="Chromosome 24"/>
</dbReference>
<evidence type="ECO:0000256" key="10">
    <source>
        <dbReference type="ARBA" id="ARBA00022840"/>
    </source>
</evidence>
<dbReference type="CDD" id="cd05402">
    <property type="entry name" value="NT_PAP_TUTase"/>
    <property type="match status" value="1"/>
</dbReference>
<dbReference type="Gene3D" id="3.30.460.10">
    <property type="entry name" value="Beta Polymerase, domain 2"/>
    <property type="match status" value="1"/>
</dbReference>
<evidence type="ECO:0000256" key="11">
    <source>
        <dbReference type="ARBA" id="ARBA00022842"/>
    </source>
</evidence>
<evidence type="ECO:0000259" key="16">
    <source>
        <dbReference type="Pfam" id="PF04928"/>
    </source>
</evidence>
<dbReference type="SUPFAM" id="SSF81631">
    <property type="entry name" value="PAP/OAS1 substrate-binding domain"/>
    <property type="match status" value="1"/>
</dbReference>
<feature type="domain" description="Poly(A) polymerase nucleotidyltransferase" evidence="17">
    <location>
        <begin position="10"/>
        <end position="201"/>
    </location>
</feature>
<evidence type="ECO:0000256" key="8">
    <source>
        <dbReference type="ARBA" id="ARBA00022723"/>
    </source>
</evidence>
<dbReference type="OrthoDB" id="412748at2759"/>
<comment type="cofactor">
    <cofactor evidence="2">
        <name>Mg(2+)</name>
        <dbReference type="ChEBI" id="CHEBI:18420"/>
    </cofactor>
</comment>
<dbReference type="GO" id="GO:0006397">
    <property type="term" value="P:mRNA processing"/>
    <property type="evidence" value="ECO:0007669"/>
    <property type="project" value="UniProtKB-KW"/>
</dbReference>
<keyword evidence="7" id="KW-0808">Transferase</keyword>
<feature type="domain" description="Poly(A) polymerase central" evidence="16">
    <location>
        <begin position="207"/>
        <end position="352"/>
    </location>
</feature>
<dbReference type="Pfam" id="PF20750">
    <property type="entry name" value="PAP_NTPase"/>
    <property type="match status" value="1"/>
</dbReference>
<dbReference type="Pfam" id="PF04926">
    <property type="entry name" value="PAP_RNA-bind"/>
    <property type="match status" value="1"/>
</dbReference>